<dbReference type="InterPro" id="IPR001296">
    <property type="entry name" value="Glyco_trans_1"/>
</dbReference>
<organism evidence="4 5">
    <name type="scientific">Shivajiella indica</name>
    <dbReference type="NCBI Taxonomy" id="872115"/>
    <lineage>
        <taxon>Bacteria</taxon>
        <taxon>Pseudomonadati</taxon>
        <taxon>Bacteroidota</taxon>
        <taxon>Cytophagia</taxon>
        <taxon>Cytophagales</taxon>
        <taxon>Cyclobacteriaceae</taxon>
        <taxon>Shivajiella</taxon>
    </lineage>
</organism>
<evidence type="ECO:0000313" key="5">
    <source>
        <dbReference type="Proteomes" id="UP001597414"/>
    </source>
</evidence>
<feature type="region of interest" description="Disordered" evidence="1">
    <location>
        <begin position="171"/>
        <end position="199"/>
    </location>
</feature>
<evidence type="ECO:0000256" key="1">
    <source>
        <dbReference type="SAM" id="MobiDB-lite"/>
    </source>
</evidence>
<dbReference type="EMBL" id="JBHUIV010000025">
    <property type="protein sequence ID" value="MFD2203177.1"/>
    <property type="molecule type" value="Genomic_DNA"/>
</dbReference>
<dbReference type="PANTHER" id="PTHR45947">
    <property type="entry name" value="SULFOQUINOVOSYL TRANSFERASE SQD2"/>
    <property type="match status" value="1"/>
</dbReference>
<proteinExistence type="predicted"/>
<comment type="caution">
    <text evidence="4">The sequence shown here is derived from an EMBL/GenBank/DDBJ whole genome shotgun (WGS) entry which is preliminary data.</text>
</comment>
<reference evidence="5" key="1">
    <citation type="journal article" date="2019" name="Int. J. Syst. Evol. Microbiol.">
        <title>The Global Catalogue of Microorganisms (GCM) 10K type strain sequencing project: providing services to taxonomists for standard genome sequencing and annotation.</title>
        <authorList>
            <consortium name="The Broad Institute Genomics Platform"/>
            <consortium name="The Broad Institute Genome Sequencing Center for Infectious Disease"/>
            <person name="Wu L."/>
            <person name="Ma J."/>
        </authorList>
    </citation>
    <scope>NUCLEOTIDE SEQUENCE [LARGE SCALE GENOMIC DNA]</scope>
    <source>
        <strain evidence="5">KCTC 19812</strain>
    </source>
</reference>
<protein>
    <submittedName>
        <fullName evidence="4">Glycosyltransferase</fullName>
        <ecNumber evidence="4">2.4.-.-</ecNumber>
    </submittedName>
</protein>
<dbReference type="RefSeq" id="WP_380805201.1">
    <property type="nucleotide sequence ID" value="NZ_JBHUIV010000025.1"/>
</dbReference>
<feature type="domain" description="Glycosyltransferase subfamily 4-like N-terminal" evidence="3">
    <location>
        <begin position="14"/>
        <end position="168"/>
    </location>
</feature>
<evidence type="ECO:0000259" key="2">
    <source>
        <dbReference type="Pfam" id="PF00534"/>
    </source>
</evidence>
<dbReference type="Pfam" id="PF00534">
    <property type="entry name" value="Glycos_transf_1"/>
    <property type="match status" value="1"/>
</dbReference>
<dbReference type="Proteomes" id="UP001597414">
    <property type="component" value="Unassembled WGS sequence"/>
</dbReference>
<accession>A0ABW5BAN1</accession>
<keyword evidence="4" id="KW-0328">Glycosyltransferase</keyword>
<dbReference type="SUPFAM" id="SSF53756">
    <property type="entry name" value="UDP-Glycosyltransferase/glycogen phosphorylase"/>
    <property type="match status" value="1"/>
</dbReference>
<name>A0ABW5BAN1_9BACT</name>
<dbReference type="InterPro" id="IPR028098">
    <property type="entry name" value="Glyco_trans_4-like_N"/>
</dbReference>
<dbReference type="GO" id="GO:0016757">
    <property type="term" value="F:glycosyltransferase activity"/>
    <property type="evidence" value="ECO:0007669"/>
    <property type="project" value="UniProtKB-KW"/>
</dbReference>
<feature type="domain" description="Glycosyl transferase family 1" evidence="2">
    <location>
        <begin position="219"/>
        <end position="381"/>
    </location>
</feature>
<sequence length="403" mass="45103">MEIIRIIPLLDFGGVEKRVKHTVIGFKLFSNQSLSVVVLGKKGKISEDLKSMGTHPIHLNQNFKIPNILLIFKLYRLLKNIRPDVVHTSAAEANFHGLIAAKMARVPVRIGEEIGFPKHDWKWRLIFKWVYKSATKVIAISQAVKDRIVELGEVEEEKVEVVYNPVSLGEREKGKGERGIGEKEENSGKEEGDVAESSKVEGALRFAPAEKAGRQSDVNNGESKKPFVFVTTCRLVPVKNLDTLVKVFAEIVEENQDLDLKLWIVGDGPEKGTLEVLAKDLGIQENVFFWGFHEDVVPYLEEADAFVLPSFSEGFSISLVEAMLCGLPSIVTNQGGPREIVEDGKTGFLINPLKAYDIKSKMLEVLKLSNEQRQLIGEKAQEAGKKYSVENYVKRLMEVYTTP</sequence>
<dbReference type="PANTHER" id="PTHR45947:SF3">
    <property type="entry name" value="SULFOQUINOVOSYL TRANSFERASE SQD2"/>
    <property type="match status" value="1"/>
</dbReference>
<dbReference type="InterPro" id="IPR050194">
    <property type="entry name" value="Glycosyltransferase_grp1"/>
</dbReference>
<keyword evidence="4" id="KW-0808">Transferase</keyword>
<keyword evidence="5" id="KW-1185">Reference proteome</keyword>
<gene>
    <name evidence="4" type="ORF">ACFSKV_16490</name>
</gene>
<dbReference type="EC" id="2.4.-.-" evidence="4"/>
<evidence type="ECO:0000259" key="3">
    <source>
        <dbReference type="Pfam" id="PF13439"/>
    </source>
</evidence>
<evidence type="ECO:0000313" key="4">
    <source>
        <dbReference type="EMBL" id="MFD2203177.1"/>
    </source>
</evidence>
<dbReference type="Pfam" id="PF13439">
    <property type="entry name" value="Glyco_transf_4"/>
    <property type="match status" value="1"/>
</dbReference>
<dbReference type="Gene3D" id="3.40.50.2000">
    <property type="entry name" value="Glycogen Phosphorylase B"/>
    <property type="match status" value="2"/>
</dbReference>